<dbReference type="PROSITE" id="PS50206">
    <property type="entry name" value="RHODANESE_3"/>
    <property type="match status" value="1"/>
</dbReference>
<evidence type="ECO:0000259" key="1">
    <source>
        <dbReference type="PROSITE" id="PS50206"/>
    </source>
</evidence>
<feature type="non-terminal residue" evidence="2">
    <location>
        <position position="76"/>
    </location>
</feature>
<dbReference type="InterPro" id="IPR036873">
    <property type="entry name" value="Rhodanese-like_dom_sf"/>
</dbReference>
<evidence type="ECO:0000313" key="3">
    <source>
        <dbReference type="Proteomes" id="UP001526076"/>
    </source>
</evidence>
<accession>A0ABT3EDD3</accession>
<dbReference type="PANTHER" id="PTHR43268:SF3">
    <property type="entry name" value="RHODANESE-LIKE DOMAIN-CONTAINING PROTEIN 7-RELATED"/>
    <property type="match status" value="1"/>
</dbReference>
<dbReference type="Proteomes" id="UP001526076">
    <property type="component" value="Unassembled WGS sequence"/>
</dbReference>
<dbReference type="InterPro" id="IPR001763">
    <property type="entry name" value="Rhodanese-like_dom"/>
</dbReference>
<evidence type="ECO:0000313" key="2">
    <source>
        <dbReference type="EMBL" id="MCW1043444.1"/>
    </source>
</evidence>
<dbReference type="Pfam" id="PF00581">
    <property type="entry name" value="Rhodanese"/>
    <property type="match status" value="1"/>
</dbReference>
<dbReference type="SUPFAM" id="SSF52821">
    <property type="entry name" value="Rhodanese/Cell cycle control phosphatase"/>
    <property type="match status" value="1"/>
</dbReference>
<comment type="caution">
    <text evidence="2">The sequence shown here is derived from an EMBL/GenBank/DDBJ whole genome shotgun (WGS) entry which is preliminary data.</text>
</comment>
<dbReference type="InterPro" id="IPR020936">
    <property type="entry name" value="TrhO"/>
</dbReference>
<gene>
    <name evidence="2" type="ORF">OJ597_13795</name>
</gene>
<organism evidence="2 3">
    <name type="scientific">Streptococcus anginosus</name>
    <dbReference type="NCBI Taxonomy" id="1328"/>
    <lineage>
        <taxon>Bacteria</taxon>
        <taxon>Bacillati</taxon>
        <taxon>Bacillota</taxon>
        <taxon>Bacilli</taxon>
        <taxon>Lactobacillales</taxon>
        <taxon>Streptococcaceae</taxon>
        <taxon>Streptococcus</taxon>
        <taxon>Streptococcus anginosus group</taxon>
    </lineage>
</organism>
<proteinExistence type="predicted"/>
<dbReference type="RefSeq" id="WP_373567155.1">
    <property type="nucleotide sequence ID" value="NZ_JAPAHU010000555.1"/>
</dbReference>
<keyword evidence="3" id="KW-1185">Reference proteome</keyword>
<protein>
    <recommendedName>
        <fullName evidence="1">Rhodanese domain-containing protein</fullName>
    </recommendedName>
</protein>
<dbReference type="PANTHER" id="PTHR43268">
    <property type="entry name" value="THIOSULFATE SULFURTRANSFERASE/RHODANESE-LIKE DOMAIN-CONTAINING PROTEIN 2"/>
    <property type="match status" value="1"/>
</dbReference>
<dbReference type="EMBL" id="JAPAHU010000555">
    <property type="protein sequence ID" value="MCW1043444.1"/>
    <property type="molecule type" value="Genomic_DNA"/>
</dbReference>
<sequence length="76" mass="8670">KEKFMDKRVVVYCTGGVRCEKFSGWMVREGYKDVGQLHGGIATYGKDPEVQGELWDGKMYVFDERIAVNVNHVNPT</sequence>
<feature type="domain" description="Rhodanese" evidence="1">
    <location>
        <begin position="6"/>
        <end position="53"/>
    </location>
</feature>
<feature type="non-terminal residue" evidence="2">
    <location>
        <position position="1"/>
    </location>
</feature>
<reference evidence="2 3" key="1">
    <citation type="submission" date="2022-10" db="EMBL/GenBank/DDBJ databases">
        <title>Comparative genomic study of S. anginosus.</title>
        <authorList>
            <person name="Prasad A."/>
            <person name="Ene A."/>
            <person name="Jablonska S."/>
            <person name="Du J."/>
            <person name="Wolfe A.J."/>
            <person name="Putonti C."/>
        </authorList>
    </citation>
    <scope>NUCLEOTIDE SEQUENCE [LARGE SCALE GENOMIC DNA]</scope>
    <source>
        <strain evidence="2 3">UMB9231</strain>
    </source>
</reference>
<name>A0ABT3EDD3_STRAP</name>
<dbReference type="Gene3D" id="3.40.250.10">
    <property type="entry name" value="Rhodanese-like domain"/>
    <property type="match status" value="1"/>
</dbReference>